<evidence type="ECO:0000256" key="2">
    <source>
        <dbReference type="ARBA" id="ARBA00006171"/>
    </source>
</evidence>
<evidence type="ECO:0000313" key="6">
    <source>
        <dbReference type="EMBL" id="KKT67283.1"/>
    </source>
</evidence>
<comment type="cofactor">
    <cofactor evidence="1">
        <name>Mg(2+)</name>
        <dbReference type="ChEBI" id="CHEBI:18420"/>
    </cofactor>
</comment>
<comment type="caution">
    <text evidence="6">The sequence shown here is derived from an EMBL/GenBank/DDBJ whole genome shotgun (WGS) entry which is preliminary data.</text>
</comment>
<keyword evidence="4" id="KW-0460">Magnesium</keyword>
<name>A0A0G1J7F6_9BACT</name>
<reference evidence="6 7" key="1">
    <citation type="journal article" date="2015" name="Nature">
        <title>rRNA introns, odd ribosomes, and small enigmatic genomes across a large radiation of phyla.</title>
        <authorList>
            <person name="Brown C.T."/>
            <person name="Hug L.A."/>
            <person name="Thomas B.C."/>
            <person name="Sharon I."/>
            <person name="Castelle C.J."/>
            <person name="Singh A."/>
            <person name="Wilkins M.J."/>
            <person name="Williams K.H."/>
            <person name="Banfield J.F."/>
        </authorList>
    </citation>
    <scope>NUCLEOTIDE SEQUENCE [LARGE SCALE GENOMIC DNA]</scope>
</reference>
<protein>
    <submittedName>
        <fullName evidence="6">Phosphatase/phosphohexomutase</fullName>
    </submittedName>
</protein>
<dbReference type="GO" id="GO:0046872">
    <property type="term" value="F:metal ion binding"/>
    <property type="evidence" value="ECO:0007669"/>
    <property type="project" value="UniProtKB-KW"/>
</dbReference>
<evidence type="ECO:0000256" key="1">
    <source>
        <dbReference type="ARBA" id="ARBA00001946"/>
    </source>
</evidence>
<dbReference type="GO" id="GO:0003824">
    <property type="term" value="F:catalytic activity"/>
    <property type="evidence" value="ECO:0007669"/>
    <property type="project" value="UniProtKB-ARBA"/>
</dbReference>
<dbReference type="Gene3D" id="1.10.150.240">
    <property type="entry name" value="Putative phosphatase, domain 2"/>
    <property type="match status" value="1"/>
</dbReference>
<proteinExistence type="inferred from homology"/>
<dbReference type="InterPro" id="IPR023214">
    <property type="entry name" value="HAD_sf"/>
</dbReference>
<dbReference type="EMBL" id="LCIZ01000012">
    <property type="protein sequence ID" value="KKT67283.1"/>
    <property type="molecule type" value="Genomic_DNA"/>
</dbReference>
<organism evidence="6 7">
    <name type="scientific">Candidatus Curtissbacteria bacterium GW2011_GWC1_44_33</name>
    <dbReference type="NCBI Taxonomy" id="1618413"/>
    <lineage>
        <taxon>Bacteria</taxon>
        <taxon>Candidatus Curtissiibacteriota</taxon>
    </lineage>
</organism>
<dbReference type="InterPro" id="IPR041492">
    <property type="entry name" value="HAD_2"/>
</dbReference>
<dbReference type="AlphaFoldDB" id="A0A0G1J7F6"/>
<dbReference type="InterPro" id="IPR006439">
    <property type="entry name" value="HAD-SF_hydro_IA"/>
</dbReference>
<dbReference type="NCBIfam" id="TIGR01509">
    <property type="entry name" value="HAD-SF-IA-v3"/>
    <property type="match status" value="1"/>
</dbReference>
<dbReference type="InterPro" id="IPR023198">
    <property type="entry name" value="PGP-like_dom2"/>
</dbReference>
<comment type="similarity">
    <text evidence="2">Belongs to the HAD-like hydrolase superfamily. CbbY/CbbZ/Gph/YieH family.</text>
</comment>
<keyword evidence="3" id="KW-0479">Metal-binding</keyword>
<keyword evidence="5" id="KW-0119">Carbohydrate metabolism</keyword>
<dbReference type="PANTHER" id="PTHR46193">
    <property type="entry name" value="6-PHOSPHOGLUCONATE PHOSPHATASE"/>
    <property type="match status" value="1"/>
</dbReference>
<sequence length="231" mass="26185">MNILRENNQFQGFLWDVEGVLVDTEEIHFRSWQWLLEQTGSTPLTIEEYASCVGSPSTVNMERVARLRNLSGNLDNLRRLRRDKFEELCLEEIPVIEKNVELVKQFNRMFPSAQFATVSNAPRAFIEKYLKITRLQEILQLKVSFDDIQGLNKKPAPDLYLYTLGLMNISQDSCIGFEDSQSGIVALKTAGITAIALPNRLTASLDFSLADMVLKPGEKRDAGEIIKSLTK</sequence>
<evidence type="ECO:0000256" key="5">
    <source>
        <dbReference type="ARBA" id="ARBA00023277"/>
    </source>
</evidence>
<dbReference type="SUPFAM" id="SSF56784">
    <property type="entry name" value="HAD-like"/>
    <property type="match status" value="1"/>
</dbReference>
<evidence type="ECO:0000313" key="7">
    <source>
        <dbReference type="Proteomes" id="UP000033901"/>
    </source>
</evidence>
<dbReference type="Proteomes" id="UP000033901">
    <property type="component" value="Unassembled WGS sequence"/>
</dbReference>
<evidence type="ECO:0000256" key="3">
    <source>
        <dbReference type="ARBA" id="ARBA00022723"/>
    </source>
</evidence>
<accession>A0A0G1J7F6</accession>
<dbReference type="Gene3D" id="3.40.50.1000">
    <property type="entry name" value="HAD superfamily/HAD-like"/>
    <property type="match status" value="1"/>
</dbReference>
<dbReference type="InterPro" id="IPR051600">
    <property type="entry name" value="Beta-PGM-like"/>
</dbReference>
<evidence type="ECO:0000256" key="4">
    <source>
        <dbReference type="ARBA" id="ARBA00022842"/>
    </source>
</evidence>
<dbReference type="Pfam" id="PF13419">
    <property type="entry name" value="HAD_2"/>
    <property type="match status" value="1"/>
</dbReference>
<dbReference type="InterPro" id="IPR036412">
    <property type="entry name" value="HAD-like_sf"/>
</dbReference>
<dbReference type="PANTHER" id="PTHR46193:SF18">
    <property type="entry name" value="HEXITOL PHOSPHATASE B"/>
    <property type="match status" value="1"/>
</dbReference>
<gene>
    <name evidence="6" type="ORF">UW61_C0012G0003</name>
</gene>